<organism evidence="2 3">
    <name type="scientific">Entomospira nematocerorum</name>
    <dbReference type="NCBI Taxonomy" id="2719987"/>
    <lineage>
        <taxon>Bacteria</taxon>
        <taxon>Pseudomonadati</taxon>
        <taxon>Spirochaetota</taxon>
        <taxon>Spirochaetia</taxon>
        <taxon>Spirochaetales</taxon>
        <taxon>Spirochaetaceae</taxon>
        <taxon>Entomospira</taxon>
    </lineage>
</organism>
<accession>A0A968GCT4</accession>
<sequence>MGYVAILLADGFEEVEALLPCDFLRRADIPVKLVSVSESNQVEGAHGIKVICDLHLSDMQHSDIAAVIVPGGMPGSTNLAENPAVIACLNQAYVDQKWIAGICASPTVVLSKTDFFEGKYFTCTPSQRDQTEHRSFYKEEDVVIDGYMITSRGPGTTAAFTHAIITKMLSKEIADNLFTRALFIL</sequence>
<dbReference type="InterPro" id="IPR006287">
    <property type="entry name" value="DJ-1"/>
</dbReference>
<comment type="caution">
    <text evidence="2">The sequence shown here is derived from an EMBL/GenBank/DDBJ whole genome shotgun (WGS) entry which is preliminary data.</text>
</comment>
<dbReference type="EMBL" id="JAATLK010000001">
    <property type="protein sequence ID" value="NIZ47480.1"/>
    <property type="molecule type" value="Genomic_DNA"/>
</dbReference>
<dbReference type="InterPro" id="IPR029062">
    <property type="entry name" value="Class_I_gatase-like"/>
</dbReference>
<dbReference type="PANTHER" id="PTHR48094">
    <property type="entry name" value="PROTEIN/NUCLEIC ACID DEGLYCASE DJ-1-RELATED"/>
    <property type="match status" value="1"/>
</dbReference>
<feature type="domain" description="DJ-1/PfpI" evidence="1">
    <location>
        <begin position="4"/>
        <end position="166"/>
    </location>
</feature>
<dbReference type="AlphaFoldDB" id="A0A968GCT4"/>
<evidence type="ECO:0000313" key="3">
    <source>
        <dbReference type="Proteomes" id="UP000752013"/>
    </source>
</evidence>
<dbReference type="GO" id="GO:0005737">
    <property type="term" value="C:cytoplasm"/>
    <property type="evidence" value="ECO:0007669"/>
    <property type="project" value="TreeGrafter"/>
</dbReference>
<dbReference type="Gene3D" id="3.40.50.880">
    <property type="match status" value="1"/>
</dbReference>
<name>A0A968GCT4_9SPIO</name>
<dbReference type="SUPFAM" id="SSF52317">
    <property type="entry name" value="Class I glutamine amidotransferase-like"/>
    <property type="match status" value="1"/>
</dbReference>
<reference evidence="2" key="1">
    <citation type="submission" date="2020-03" db="EMBL/GenBank/DDBJ databases">
        <title>Spirochaetal bacteria isolated from arthropods constitute a novel genus Entomospira genus novum within the order Spirochaetales.</title>
        <authorList>
            <person name="Grana-Miraglia L."/>
            <person name="Sikutova S."/>
            <person name="Fingerle V."/>
            <person name="Sing A."/>
            <person name="Castillo-Ramirez S."/>
            <person name="Margos G."/>
            <person name="Rudolf I."/>
        </authorList>
    </citation>
    <scope>NUCLEOTIDE SEQUENCE</scope>
    <source>
        <strain evidence="2">BR208</strain>
    </source>
</reference>
<dbReference type="InterPro" id="IPR050325">
    <property type="entry name" value="Prot/Nucl_acid_deglycase"/>
</dbReference>
<dbReference type="NCBIfam" id="TIGR01383">
    <property type="entry name" value="not_thiJ"/>
    <property type="match status" value="1"/>
</dbReference>
<evidence type="ECO:0000313" key="2">
    <source>
        <dbReference type="EMBL" id="NIZ47480.1"/>
    </source>
</evidence>
<keyword evidence="3" id="KW-1185">Reference proteome</keyword>
<dbReference type="InterPro" id="IPR002818">
    <property type="entry name" value="DJ-1/PfpI"/>
</dbReference>
<dbReference type="Proteomes" id="UP000752013">
    <property type="component" value="Unassembled WGS sequence"/>
</dbReference>
<dbReference type="RefSeq" id="WP_167703893.1">
    <property type="nucleotide sequence ID" value="NZ_CP118168.1"/>
</dbReference>
<gene>
    <name evidence="2" type="ORF">HCT46_06100</name>
</gene>
<proteinExistence type="predicted"/>
<dbReference type="Pfam" id="PF01965">
    <property type="entry name" value="DJ-1_PfpI"/>
    <property type="match status" value="1"/>
</dbReference>
<protein>
    <submittedName>
        <fullName evidence="2">DJ-1/PfpI family protein</fullName>
    </submittedName>
</protein>
<evidence type="ECO:0000259" key="1">
    <source>
        <dbReference type="Pfam" id="PF01965"/>
    </source>
</evidence>
<dbReference type="PANTHER" id="PTHR48094:SF12">
    <property type="entry name" value="PARKINSON DISEASE PROTEIN 7 HOMOLOG"/>
    <property type="match status" value="1"/>
</dbReference>
<dbReference type="CDD" id="cd03135">
    <property type="entry name" value="GATase1_DJ-1"/>
    <property type="match status" value="1"/>
</dbReference>